<sequence>MGERKVWFITRPERDPNFHVDALHALKTATDNFTAIWSKNRTLHKRYEEVLALNELKRENISLDGSGGRTWAAMLRTFGYVYTSPNGQLALTKVGKALLDGTKIHENTSKQILTLQIPNAYFLETGFRPKFEVGFKIFPARFLLRLANQKQLNYYITKEEITFFALTAQKDNQLIQVTQKILAYRSATETEKAEMKKEIATNYDHRERSDKGARDFAAAHGDVAHTFMMLCGYTGMSEYVRGQFLRIPSEQQELTTKRLEEIEGRYPFNKRYLISHERFAENAGLDVDSYKASSFGTIAPATNQKKMLNKVERLLSSFPSLKELTIEDIKKTLQHELSQSDAEKFALLIKEQEYSALNDEFVESYLFEENNLVFEEKTAKILQSIGFHTILRPKPVQLNVQTQIEILIHIDDQTVCILDAKNYRNKFNLSAHLASHMASEYIPTYNGYDGKSVKYFGYITASKWGGERNLQRVTEKVDAIDPSLNPQGAIFSANSLLGFLDYCLDNDLTYEARKEMFVSCFINKGYEHVSEMVKQKSSSLQPSSN</sequence>
<dbReference type="InterPro" id="IPR018573">
    <property type="entry name" value="Restrct_endonuc_II_AlwI"/>
</dbReference>
<dbReference type="EMBL" id="LILC01000024">
    <property type="protein sequence ID" value="KOO42599.1"/>
    <property type="molecule type" value="Genomic_DNA"/>
</dbReference>
<keyword evidence="2" id="KW-1185">Reference proteome</keyword>
<gene>
    <name evidence="1" type="ORF">AMD01_18230</name>
</gene>
<keyword evidence="1" id="KW-0255">Endonuclease</keyword>
<dbReference type="OrthoDB" id="1876647at2"/>
<comment type="caution">
    <text evidence="1">The sequence shown here is derived from an EMBL/GenBank/DDBJ whole genome shotgun (WGS) entry which is preliminary data.</text>
</comment>
<protein>
    <submittedName>
        <fullName evidence="1">Restriction endonuclease</fullName>
    </submittedName>
</protein>
<dbReference type="RefSeq" id="WP_053402881.1">
    <property type="nucleotide sequence ID" value="NZ_LILC01000024.1"/>
</dbReference>
<dbReference type="Pfam" id="PF09491">
    <property type="entry name" value="RE_AlwI"/>
    <property type="match status" value="1"/>
</dbReference>
<dbReference type="Proteomes" id="UP000037558">
    <property type="component" value="Unassembled WGS sequence"/>
</dbReference>
<evidence type="ECO:0000313" key="1">
    <source>
        <dbReference type="EMBL" id="KOO42599.1"/>
    </source>
</evidence>
<proteinExistence type="predicted"/>
<organism evidence="1 2">
    <name type="scientific">Priestia koreensis</name>
    <dbReference type="NCBI Taxonomy" id="284581"/>
    <lineage>
        <taxon>Bacteria</taxon>
        <taxon>Bacillati</taxon>
        <taxon>Bacillota</taxon>
        <taxon>Bacilli</taxon>
        <taxon>Bacillales</taxon>
        <taxon>Bacillaceae</taxon>
        <taxon>Priestia</taxon>
    </lineage>
</organism>
<name>A0A0M0KUW7_9BACI</name>
<dbReference type="GO" id="GO:0004519">
    <property type="term" value="F:endonuclease activity"/>
    <property type="evidence" value="ECO:0007669"/>
    <property type="project" value="UniProtKB-KW"/>
</dbReference>
<dbReference type="Gene3D" id="3.40.91.30">
    <property type="match status" value="1"/>
</dbReference>
<dbReference type="STRING" id="284581.AMD01_18230"/>
<dbReference type="PATRIC" id="fig|284581.3.peg.244"/>
<reference evidence="2" key="1">
    <citation type="submission" date="2015-08" db="EMBL/GenBank/DDBJ databases">
        <title>Fjat-14210 dsm16467.</title>
        <authorList>
            <person name="Liu B."/>
            <person name="Wang J."/>
            <person name="Zhu Y."/>
            <person name="Liu G."/>
            <person name="Chen Q."/>
            <person name="Chen Z."/>
            <person name="Lan J."/>
            <person name="Che J."/>
            <person name="Ge C."/>
            <person name="Shi H."/>
            <person name="Pan Z."/>
            <person name="Liu X."/>
        </authorList>
    </citation>
    <scope>NUCLEOTIDE SEQUENCE [LARGE SCALE GENOMIC DNA]</scope>
    <source>
        <strain evidence="2">DSM 16467</strain>
    </source>
</reference>
<accession>A0A0M0KUW7</accession>
<evidence type="ECO:0000313" key="2">
    <source>
        <dbReference type="Proteomes" id="UP000037558"/>
    </source>
</evidence>
<keyword evidence="1" id="KW-0378">Hydrolase</keyword>
<keyword evidence="1" id="KW-0540">Nuclease</keyword>
<dbReference type="AlphaFoldDB" id="A0A0M0KUW7"/>